<evidence type="ECO:0000259" key="4">
    <source>
        <dbReference type="PROSITE" id="PS51763"/>
    </source>
</evidence>
<dbReference type="InterPro" id="IPR009034">
    <property type="entry name" value="Dockerin_dom_fun_sf"/>
</dbReference>
<reference evidence="5 6" key="1">
    <citation type="submission" date="2016-08" db="EMBL/GenBank/DDBJ databases">
        <title>A Parts List for Fungal Cellulosomes Revealed by Comparative Genomics.</title>
        <authorList>
            <consortium name="DOE Joint Genome Institute"/>
            <person name="Haitjema C.H."/>
            <person name="Gilmore S.P."/>
            <person name="Henske J.K."/>
            <person name="Solomon K.V."/>
            <person name="De Groot R."/>
            <person name="Kuo A."/>
            <person name="Mondo S.J."/>
            <person name="Salamov A.A."/>
            <person name="Labutti K."/>
            <person name="Zhao Z."/>
            <person name="Chiniquy J."/>
            <person name="Barry K."/>
            <person name="Brewer H.M."/>
            <person name="Purvine S.O."/>
            <person name="Wright A.T."/>
            <person name="Boxma B."/>
            <person name="Van Alen T."/>
            <person name="Hackstein J.H."/>
            <person name="Baker S.E."/>
            <person name="Grigoriev I.V."/>
            <person name="O'Malley M.A."/>
        </authorList>
    </citation>
    <scope>NUCLEOTIDE SEQUENCE [LARGE SCALE GENOMIC DNA]</scope>
    <source>
        <strain evidence="5 6">G1</strain>
    </source>
</reference>
<dbReference type="SUPFAM" id="SSF64571">
    <property type="entry name" value="Cellulose docking domain, dockering"/>
    <property type="match status" value="2"/>
</dbReference>
<organism evidence="5 6">
    <name type="scientific">Neocallimastix californiae</name>
    <dbReference type="NCBI Taxonomy" id="1754190"/>
    <lineage>
        <taxon>Eukaryota</taxon>
        <taxon>Fungi</taxon>
        <taxon>Fungi incertae sedis</taxon>
        <taxon>Chytridiomycota</taxon>
        <taxon>Chytridiomycota incertae sedis</taxon>
        <taxon>Neocallimastigomycetes</taxon>
        <taxon>Neocallimastigales</taxon>
        <taxon>Neocallimastigaceae</taxon>
        <taxon>Neocallimastix</taxon>
    </lineage>
</organism>
<sequence>CWSEELGFLCCKESKTKVKLEDINGKWGKEKGRWCGIIEELDDGCWASKIGYPCCKKKNGKIYKVNSYGSWGIEKSNWCGM</sequence>
<evidence type="ECO:0000313" key="5">
    <source>
        <dbReference type="EMBL" id="ORY44239.1"/>
    </source>
</evidence>
<dbReference type="InterPro" id="IPR002883">
    <property type="entry name" value="CBM10/Dockerin_dom"/>
</dbReference>
<accession>A0A1Y2CB33</accession>
<comment type="caution">
    <text evidence="5">The sequence shown here is derived from an EMBL/GenBank/DDBJ whole genome shotgun (WGS) entry which is preliminary data.</text>
</comment>
<evidence type="ECO:0000313" key="6">
    <source>
        <dbReference type="Proteomes" id="UP000193920"/>
    </source>
</evidence>
<dbReference type="Pfam" id="PF02013">
    <property type="entry name" value="CBM_10"/>
    <property type="match status" value="2"/>
</dbReference>
<dbReference type="AlphaFoldDB" id="A0A1Y2CB33"/>
<feature type="non-terminal residue" evidence="5">
    <location>
        <position position="81"/>
    </location>
</feature>
<feature type="domain" description="CBM10" evidence="4">
    <location>
        <begin position="1"/>
        <end position="38"/>
    </location>
</feature>
<dbReference type="Proteomes" id="UP000193920">
    <property type="component" value="Unassembled WGS sequence"/>
</dbReference>
<evidence type="ECO:0000256" key="1">
    <source>
        <dbReference type="ARBA" id="ARBA00022729"/>
    </source>
</evidence>
<evidence type="ECO:0000256" key="3">
    <source>
        <dbReference type="ARBA" id="ARBA00022801"/>
    </source>
</evidence>
<dbReference type="EMBL" id="MCOG01000114">
    <property type="protein sequence ID" value="ORY44239.1"/>
    <property type="molecule type" value="Genomic_DNA"/>
</dbReference>
<protein>
    <recommendedName>
        <fullName evidence="4">CBM10 domain-containing protein</fullName>
    </recommendedName>
</protein>
<name>A0A1Y2CB33_9FUNG</name>
<dbReference type="GO" id="GO:0016787">
    <property type="term" value="F:hydrolase activity"/>
    <property type="evidence" value="ECO:0007669"/>
    <property type="project" value="UniProtKB-KW"/>
</dbReference>
<feature type="domain" description="CBM10" evidence="4">
    <location>
        <begin position="44"/>
        <end position="81"/>
    </location>
</feature>
<proteinExistence type="predicted"/>
<keyword evidence="6" id="KW-1185">Reference proteome</keyword>
<dbReference type="Gene3D" id="3.90.1220.10">
    <property type="entry name" value="Cellulose docking domain, dockering"/>
    <property type="match status" value="2"/>
</dbReference>
<dbReference type="PROSITE" id="PS51763">
    <property type="entry name" value="CBM10"/>
    <property type="match status" value="2"/>
</dbReference>
<evidence type="ECO:0000256" key="2">
    <source>
        <dbReference type="ARBA" id="ARBA00022737"/>
    </source>
</evidence>
<feature type="non-terminal residue" evidence="5">
    <location>
        <position position="1"/>
    </location>
</feature>
<keyword evidence="3" id="KW-0378">Hydrolase</keyword>
<gene>
    <name evidence="5" type="ORF">LY90DRAFT_370122</name>
</gene>
<keyword evidence="1" id="KW-0732">Signal</keyword>
<keyword evidence="2" id="KW-0677">Repeat</keyword>